<accession>A0A819X255</accession>
<dbReference type="AlphaFoldDB" id="A0A819X255"/>
<proteinExistence type="predicted"/>
<dbReference type="PANTHER" id="PTHR47018">
    <property type="entry name" value="CXC DOMAIN-CONTAINING PROTEIN-RELATED"/>
    <property type="match status" value="1"/>
</dbReference>
<dbReference type="PANTHER" id="PTHR47018:SF3">
    <property type="entry name" value="MYCBP-ASSOCIATED PROTEIN"/>
    <property type="match status" value="1"/>
</dbReference>
<feature type="non-terminal residue" evidence="1">
    <location>
        <position position="1"/>
    </location>
</feature>
<protein>
    <submittedName>
        <fullName evidence="1">Uncharacterized protein</fullName>
    </submittedName>
</protein>
<name>A0A819X255_9BILA</name>
<evidence type="ECO:0000313" key="2">
    <source>
        <dbReference type="Proteomes" id="UP000663823"/>
    </source>
</evidence>
<gene>
    <name evidence="1" type="ORF">OTI717_LOCUS35412</name>
</gene>
<reference evidence="1" key="1">
    <citation type="submission" date="2021-02" db="EMBL/GenBank/DDBJ databases">
        <authorList>
            <person name="Nowell W R."/>
        </authorList>
    </citation>
    <scope>NUCLEOTIDE SEQUENCE</scope>
</reference>
<evidence type="ECO:0000313" key="1">
    <source>
        <dbReference type="EMBL" id="CAF4133980.1"/>
    </source>
</evidence>
<comment type="caution">
    <text evidence="1">The sequence shown here is derived from an EMBL/GenBank/DDBJ whole genome shotgun (WGS) entry which is preliminary data.</text>
</comment>
<dbReference type="EMBL" id="CAJOAX010013684">
    <property type="protein sequence ID" value="CAF4133980.1"/>
    <property type="molecule type" value="Genomic_DNA"/>
</dbReference>
<organism evidence="1 2">
    <name type="scientific">Rotaria sordida</name>
    <dbReference type="NCBI Taxonomy" id="392033"/>
    <lineage>
        <taxon>Eukaryota</taxon>
        <taxon>Metazoa</taxon>
        <taxon>Spiralia</taxon>
        <taxon>Gnathifera</taxon>
        <taxon>Rotifera</taxon>
        <taxon>Eurotatoria</taxon>
        <taxon>Bdelloidea</taxon>
        <taxon>Philodinida</taxon>
        <taxon>Philodinidae</taxon>
        <taxon>Rotaria</taxon>
    </lineage>
</organism>
<sequence>IRLQNKVVHEVSKLSSTDLPPTVQQQHSFAITVADNFDMNIGTLRGENSIRMLNRIIIQTPANDELKSDVNECLNDLCASVVSAVDESDHDLLLNSNTTNSRTFTTSSTTNENEPYISYKDNSYRDLLLAYTLMKYVYAANNIFQKFIDNQMQINLPLLSGFFATYLPHVHRPLSKITFLSPTNQDPSSLTTSQLCLQSTKASLIDSRYQKEAVVVVDEKIYSNCIKAKWLNETDNKSIFCYPGDFHIMKNYMIVIWDVLNGSGIEDVLGCIYKAAAHRAIMNVHNFNYSLRCCKLIYTALSILFFESFIKTLSASSTTTNHIIIKLKEILKCIPSYYAVQNKRQEWFSTLLNEIDNLKVSDALGSMGNYPISMVYRSFFLILCMMYSSYLNLGRNAALFSMTPIFFATNHRNYARLSIQHLMDLKFCSIYLRERLERSFTVNRTNRPFSAIALDQAIECSINKYGNGRGGISEKFNHDTTEVWCKSFAFRSMLSSITNDIACIEKTNNAIDAHAECSFFRMMQDNKDLSIITKALIEENLFNQDNVHVTKIMNGKIIHEKIIENVVTMYERGLQRTNVFIQERYIDHSVNIEDRLSAMIRYKLSDPYISDDEQRLRKKTNSNILMNKMVKEADNTIKHIVSLSCFRELDMNSLFSHEFSPAPLSLCDNQDCNLLNQQQKSEIIKLFEKECPTAFSTKNPTTNNATWALIIDGGPLLEIRPLKPNGTIFDYAKQLLLNNIVPEFQSYDRIDIVFDSDQSKIIKSFIKRHGYESNQEQQQYDLKQNNILDSSKFYEFVHRNRAKLAAIVRSCWSQGELIDLLPVHKQLVIAGPQQETIKLINNNNLPLVSSSEILISLESDHIEADTRIFLHTYDIQMEDGSYKFDGIMVQSNDTDIFILSIAHIKLMMLRNYYIKKFNTSTKSSTFINIKEIGKLIKNKWGITEPNVFFNFTCNIWM</sequence>
<dbReference type="Proteomes" id="UP000663823">
    <property type="component" value="Unassembled WGS sequence"/>
</dbReference>